<dbReference type="InterPro" id="IPR036249">
    <property type="entry name" value="Thioredoxin-like_sf"/>
</dbReference>
<evidence type="ECO:0008006" key="3">
    <source>
        <dbReference type="Google" id="ProtNLM"/>
    </source>
</evidence>
<organism evidence="1 2">
    <name type="scientific">Quisquiliibacterium transsilvanicum</name>
    <dbReference type="NCBI Taxonomy" id="1549638"/>
    <lineage>
        <taxon>Bacteria</taxon>
        <taxon>Pseudomonadati</taxon>
        <taxon>Pseudomonadota</taxon>
        <taxon>Betaproteobacteria</taxon>
        <taxon>Burkholderiales</taxon>
        <taxon>Burkholderiaceae</taxon>
        <taxon>Quisquiliibacterium</taxon>
    </lineage>
</organism>
<comment type="caution">
    <text evidence="1">The sequence shown here is derived from an EMBL/GenBank/DDBJ whole genome shotgun (WGS) entry which is preliminary data.</text>
</comment>
<accession>A0A7W8MAR8</accession>
<dbReference type="Gene3D" id="3.40.30.10">
    <property type="entry name" value="Glutaredoxin"/>
    <property type="match status" value="1"/>
</dbReference>
<reference evidence="1 2" key="1">
    <citation type="submission" date="2020-08" db="EMBL/GenBank/DDBJ databases">
        <title>Genomic Encyclopedia of Type Strains, Phase IV (KMG-IV): sequencing the most valuable type-strain genomes for metagenomic binning, comparative biology and taxonomic classification.</title>
        <authorList>
            <person name="Goeker M."/>
        </authorList>
    </citation>
    <scope>NUCLEOTIDE SEQUENCE [LARGE SCALE GENOMIC DNA]</scope>
    <source>
        <strain evidence="1 2">DSM 29781</strain>
    </source>
</reference>
<evidence type="ECO:0000313" key="1">
    <source>
        <dbReference type="EMBL" id="MBB5273610.1"/>
    </source>
</evidence>
<sequence length="135" mass="14848">MITVLHEQRETELPRARAQADALWADRDEVELATGWAWKPEGLCRADACVPLPRGAGIERDGMLDLAAMWRFMGHPVVHDDAGATWVLGTGAGQRAEALATLEAPDFALPDLAGSVHRLSEYRGRKVFLATWASW</sequence>
<gene>
    <name evidence="1" type="ORF">HNQ70_003640</name>
</gene>
<name>A0A7W8MAR8_9BURK</name>
<dbReference type="EMBL" id="JACHGB010000007">
    <property type="protein sequence ID" value="MBB5273610.1"/>
    <property type="molecule type" value="Genomic_DNA"/>
</dbReference>
<evidence type="ECO:0000313" key="2">
    <source>
        <dbReference type="Proteomes" id="UP000532440"/>
    </source>
</evidence>
<proteinExistence type="predicted"/>
<protein>
    <recommendedName>
        <fullName evidence="3">Redoxin domain-containing protein</fullName>
    </recommendedName>
</protein>
<keyword evidence="2" id="KW-1185">Reference proteome</keyword>
<dbReference type="Proteomes" id="UP000532440">
    <property type="component" value="Unassembled WGS sequence"/>
</dbReference>
<dbReference type="AlphaFoldDB" id="A0A7W8MAR8"/>
<dbReference type="SUPFAM" id="SSF52833">
    <property type="entry name" value="Thioredoxin-like"/>
    <property type="match status" value="1"/>
</dbReference>